<comment type="caution">
    <text evidence="5">The sequence shown here is derived from an EMBL/GenBank/DDBJ whole genome shotgun (WGS) entry which is preliminary data.</text>
</comment>
<dbReference type="InterPro" id="IPR020845">
    <property type="entry name" value="AMP-binding_CS"/>
</dbReference>
<keyword evidence="6" id="KW-1185">Reference proteome</keyword>
<dbReference type="PROSITE" id="PS00455">
    <property type="entry name" value="AMP_BINDING"/>
    <property type="match status" value="1"/>
</dbReference>
<evidence type="ECO:0000259" key="4">
    <source>
        <dbReference type="Pfam" id="PF13193"/>
    </source>
</evidence>
<name>A0ABQ6Y5B8_9GAMM</name>
<comment type="similarity">
    <text evidence="1">Belongs to the ATP-dependent AMP-binding enzyme family.</text>
</comment>
<dbReference type="Gene3D" id="3.30.300.30">
    <property type="match status" value="1"/>
</dbReference>
<evidence type="ECO:0000256" key="1">
    <source>
        <dbReference type="ARBA" id="ARBA00006432"/>
    </source>
</evidence>
<dbReference type="InterPro" id="IPR025110">
    <property type="entry name" value="AMP-bd_C"/>
</dbReference>
<dbReference type="Gene3D" id="3.40.50.12780">
    <property type="entry name" value="N-terminal domain of ligase-like"/>
    <property type="match status" value="1"/>
</dbReference>
<dbReference type="Pfam" id="PF13193">
    <property type="entry name" value="AMP-binding_C"/>
    <property type="match status" value="1"/>
</dbReference>
<dbReference type="GO" id="GO:0016874">
    <property type="term" value="F:ligase activity"/>
    <property type="evidence" value="ECO:0007669"/>
    <property type="project" value="UniProtKB-KW"/>
</dbReference>
<dbReference type="InterPro" id="IPR000873">
    <property type="entry name" value="AMP-dep_synth/lig_dom"/>
</dbReference>
<organism evidence="5 6">
    <name type="scientific">Alcanivorax xiamenensis</name>
    <dbReference type="NCBI Taxonomy" id="1177156"/>
    <lineage>
        <taxon>Bacteria</taxon>
        <taxon>Pseudomonadati</taxon>
        <taxon>Pseudomonadota</taxon>
        <taxon>Gammaproteobacteria</taxon>
        <taxon>Oceanospirillales</taxon>
        <taxon>Alcanivoracaceae</taxon>
        <taxon>Alcanivorax</taxon>
    </lineage>
</organism>
<accession>A0ABQ6Y5B8</accession>
<dbReference type="SUPFAM" id="SSF56801">
    <property type="entry name" value="Acetyl-CoA synthetase-like"/>
    <property type="match status" value="1"/>
</dbReference>
<sequence length="511" mass="55135">MSVRRIPDQLDLAAQEHAQRTGWIDNGVRYSFDDAQTISASLAGGLRELGLRRGDRIGVIAPNRVDWLWLFFACARLGVAVVGLSVRYRDAELRYMVKDSGIRAVFTVADHDKCDFLALFDRLAPETPTLEQVVDLDGERFQQLLRAEPAALDPELSADDLAMVIYTSGTTGRPKGTALTHASMLASAAAQAAHTRISPEDHTQLALPFNHVGGITCGILTSLLGGATCELVADFKADQVLAMMAEHPPTLLQGVPTMLTLLLMNPALEQVDLSRVRMVITGGSNVDDTLLARLQEVVPRATLMNLYGLSETSGAIVMTPWKCDDDSLKRCIGQPLADAGLRVVDETGADLPVGEVGELLFRGVGVVPGYIGAADSGGAFDEEGWLHTGDLGERDDKGMITLRGRKKDMFIQGGFNVYPAEVENHIARLEQVMMVAGIGVPDAVLGEIGCYYIVSRPGTDLDEAAVLAHCRALADYKIPRRLVFRDSLPLTPAGKIQKALLRKEAEGIPDG</sequence>
<evidence type="ECO:0000313" key="5">
    <source>
        <dbReference type="EMBL" id="KAF0804441.1"/>
    </source>
</evidence>
<dbReference type="PANTHER" id="PTHR43201">
    <property type="entry name" value="ACYL-COA SYNTHETASE"/>
    <property type="match status" value="1"/>
</dbReference>
<keyword evidence="2 5" id="KW-0436">Ligase</keyword>
<dbReference type="PANTHER" id="PTHR43201:SF5">
    <property type="entry name" value="MEDIUM-CHAIN ACYL-COA LIGASE ACSF2, MITOCHONDRIAL"/>
    <property type="match status" value="1"/>
</dbReference>
<evidence type="ECO:0000313" key="6">
    <source>
        <dbReference type="Proteomes" id="UP000771797"/>
    </source>
</evidence>
<evidence type="ECO:0000256" key="2">
    <source>
        <dbReference type="ARBA" id="ARBA00022598"/>
    </source>
</evidence>
<feature type="domain" description="AMP-dependent synthetase/ligase" evidence="3">
    <location>
        <begin position="13"/>
        <end position="370"/>
    </location>
</feature>
<dbReference type="Proteomes" id="UP000771797">
    <property type="component" value="Unassembled WGS sequence"/>
</dbReference>
<gene>
    <name evidence="5" type="ORF">A6D6_03079</name>
</gene>
<dbReference type="RefSeq" id="WP_159661206.1">
    <property type="nucleotide sequence ID" value="NZ_AQPF01000031.1"/>
</dbReference>
<feature type="domain" description="AMP-binding enzyme C-terminal" evidence="4">
    <location>
        <begin position="421"/>
        <end position="495"/>
    </location>
</feature>
<evidence type="ECO:0000259" key="3">
    <source>
        <dbReference type="Pfam" id="PF00501"/>
    </source>
</evidence>
<dbReference type="InterPro" id="IPR045851">
    <property type="entry name" value="AMP-bd_C_sf"/>
</dbReference>
<proteinExistence type="inferred from homology"/>
<protein>
    <submittedName>
        <fullName evidence="5">Long-chain-fatty-acid--CoA ligase</fullName>
    </submittedName>
</protein>
<dbReference type="Pfam" id="PF00501">
    <property type="entry name" value="AMP-binding"/>
    <property type="match status" value="1"/>
</dbReference>
<dbReference type="EMBL" id="AQPF01000031">
    <property type="protein sequence ID" value="KAF0804441.1"/>
    <property type="molecule type" value="Genomic_DNA"/>
</dbReference>
<reference evidence="5 6" key="1">
    <citation type="submission" date="2012-09" db="EMBL/GenBank/DDBJ databases">
        <title>Genome Sequence of alkane-degrading Bacterium Alcanivorax sp. 6-D-6.</title>
        <authorList>
            <person name="Lai Q."/>
            <person name="Shao Z."/>
        </authorList>
    </citation>
    <scope>NUCLEOTIDE SEQUENCE [LARGE SCALE GENOMIC DNA]</scope>
    <source>
        <strain evidence="5 6">6-D-6</strain>
    </source>
</reference>
<dbReference type="InterPro" id="IPR042099">
    <property type="entry name" value="ANL_N_sf"/>
</dbReference>